<dbReference type="WBParaSite" id="NBR_0000568101-mRNA-1">
    <property type="protein sequence ID" value="NBR_0000568101-mRNA-1"/>
    <property type="gene ID" value="NBR_0000568101"/>
</dbReference>
<evidence type="ECO:0000313" key="1">
    <source>
        <dbReference type="EMBL" id="VDL69271.1"/>
    </source>
</evidence>
<reference evidence="3" key="1">
    <citation type="submission" date="2017-02" db="UniProtKB">
        <authorList>
            <consortium name="WormBaseParasite"/>
        </authorList>
    </citation>
    <scope>IDENTIFICATION</scope>
</reference>
<dbReference type="EMBL" id="UYSL01019753">
    <property type="protein sequence ID" value="VDL69271.1"/>
    <property type="molecule type" value="Genomic_DNA"/>
</dbReference>
<gene>
    <name evidence="1" type="ORF">NBR_LOCUS5682</name>
</gene>
<proteinExistence type="predicted"/>
<evidence type="ECO:0000313" key="2">
    <source>
        <dbReference type="Proteomes" id="UP000271162"/>
    </source>
</evidence>
<sequence length="60" mass="7328">MGWWNRIHRSSKTAVITTMLHIRRTTILTNCRSDTDRSRRSCYRRRGGSRWTSNILRRHR</sequence>
<organism evidence="3">
    <name type="scientific">Nippostrongylus brasiliensis</name>
    <name type="common">Rat hookworm</name>
    <dbReference type="NCBI Taxonomy" id="27835"/>
    <lineage>
        <taxon>Eukaryota</taxon>
        <taxon>Metazoa</taxon>
        <taxon>Ecdysozoa</taxon>
        <taxon>Nematoda</taxon>
        <taxon>Chromadorea</taxon>
        <taxon>Rhabditida</taxon>
        <taxon>Rhabditina</taxon>
        <taxon>Rhabditomorpha</taxon>
        <taxon>Strongyloidea</taxon>
        <taxon>Heligmosomidae</taxon>
        <taxon>Nippostrongylus</taxon>
    </lineage>
</organism>
<keyword evidence="2" id="KW-1185">Reference proteome</keyword>
<evidence type="ECO:0000313" key="3">
    <source>
        <dbReference type="WBParaSite" id="NBR_0000568101-mRNA-1"/>
    </source>
</evidence>
<name>A0A0N4XT08_NIPBR</name>
<dbReference type="AlphaFoldDB" id="A0A0N4XT08"/>
<dbReference type="Proteomes" id="UP000271162">
    <property type="component" value="Unassembled WGS sequence"/>
</dbReference>
<accession>A0A0N4XT08</accession>
<reference evidence="1 2" key="2">
    <citation type="submission" date="2018-11" db="EMBL/GenBank/DDBJ databases">
        <authorList>
            <consortium name="Pathogen Informatics"/>
        </authorList>
    </citation>
    <scope>NUCLEOTIDE SEQUENCE [LARGE SCALE GENOMIC DNA]</scope>
</reference>
<protein>
    <submittedName>
        <fullName evidence="3">Secreted protein</fullName>
    </submittedName>
</protein>